<reference evidence="4 5" key="1">
    <citation type="submission" date="2020-10" db="EMBL/GenBank/DDBJ databases">
        <title>Sequencing the genomes of 1000 actinobacteria strains.</title>
        <authorList>
            <person name="Klenk H.-P."/>
        </authorList>
    </citation>
    <scope>NUCLEOTIDE SEQUENCE [LARGE SCALE GENOMIC DNA]</scope>
    <source>
        <strain evidence="4 5">DSM 43173</strain>
    </source>
</reference>
<protein>
    <recommendedName>
        <fullName evidence="3">DUF8094 domain-containing protein</fullName>
    </recommendedName>
</protein>
<organism evidence="4 5">
    <name type="scientific">Nonomuraea angiospora</name>
    <dbReference type="NCBI Taxonomy" id="46172"/>
    <lineage>
        <taxon>Bacteria</taxon>
        <taxon>Bacillati</taxon>
        <taxon>Actinomycetota</taxon>
        <taxon>Actinomycetes</taxon>
        <taxon>Streptosporangiales</taxon>
        <taxon>Streptosporangiaceae</taxon>
        <taxon>Nonomuraea</taxon>
    </lineage>
</organism>
<comment type="caution">
    <text evidence="4">The sequence shown here is derived from an EMBL/GenBank/DDBJ whole genome shotgun (WGS) entry which is preliminary data.</text>
</comment>
<evidence type="ECO:0000259" key="3">
    <source>
        <dbReference type="Pfam" id="PF26366"/>
    </source>
</evidence>
<evidence type="ECO:0000256" key="2">
    <source>
        <dbReference type="SAM" id="SignalP"/>
    </source>
</evidence>
<proteinExistence type="predicted"/>
<sequence>MRAYGRRKVLALAAGVLAAATACTGNAPAEPSKAAATSSASASPSPSTPATAVTQAEAAEEFSKFTATDDTLRAPSEFQGRLDLELKDVVTGGQLPLTAAAFLSHDFAPPRYRWGTPRLFVPRFAPTEQAPWFSALVTRDGSPTLLTFAKSADRWRLSSAAELLSGQQVPEIQLDADGYATALAPDDKSVTISPQFMGPVHASVAETGTAGPTAGLLAPGPYTTEVAAQIAHLRDVLKNSEEQGGYSYDSIFSADNFSVYSLRTKDGGALIQYSLSRTSTTTAVTKAAEDEGIPVPEPARWALDKQRVRKSLRLIETHQYATVVPPLKAPAAATVIAHDGALTRTSGQ</sequence>
<dbReference type="EMBL" id="JADBEK010000001">
    <property type="protein sequence ID" value="MBE1590388.1"/>
    <property type="molecule type" value="Genomic_DNA"/>
</dbReference>
<feature type="region of interest" description="Disordered" evidence="1">
    <location>
        <begin position="27"/>
        <end position="52"/>
    </location>
</feature>
<dbReference type="InterPro" id="IPR006311">
    <property type="entry name" value="TAT_signal"/>
</dbReference>
<dbReference type="Proteomes" id="UP000633509">
    <property type="component" value="Unassembled WGS sequence"/>
</dbReference>
<dbReference type="RefSeq" id="WP_192790265.1">
    <property type="nucleotide sequence ID" value="NZ_JADBEK010000001.1"/>
</dbReference>
<keyword evidence="2" id="KW-0732">Signal</keyword>
<gene>
    <name evidence="4" type="ORF">H4W80_008646</name>
</gene>
<dbReference type="PROSITE" id="PS51318">
    <property type="entry name" value="TAT"/>
    <property type="match status" value="1"/>
</dbReference>
<feature type="domain" description="DUF8094" evidence="3">
    <location>
        <begin position="50"/>
        <end position="346"/>
    </location>
</feature>
<accession>A0ABR9MBV1</accession>
<dbReference type="Pfam" id="PF26366">
    <property type="entry name" value="DUF8094"/>
    <property type="match status" value="1"/>
</dbReference>
<feature type="chain" id="PRO_5047406470" description="DUF8094 domain-containing protein" evidence="2">
    <location>
        <begin position="30"/>
        <end position="348"/>
    </location>
</feature>
<evidence type="ECO:0000313" key="5">
    <source>
        <dbReference type="Proteomes" id="UP000633509"/>
    </source>
</evidence>
<dbReference type="InterPro" id="IPR058407">
    <property type="entry name" value="DUF8094"/>
</dbReference>
<evidence type="ECO:0000256" key="1">
    <source>
        <dbReference type="SAM" id="MobiDB-lite"/>
    </source>
</evidence>
<keyword evidence="5" id="KW-1185">Reference proteome</keyword>
<feature type="signal peptide" evidence="2">
    <location>
        <begin position="1"/>
        <end position="29"/>
    </location>
</feature>
<dbReference type="PROSITE" id="PS51257">
    <property type="entry name" value="PROKAR_LIPOPROTEIN"/>
    <property type="match status" value="1"/>
</dbReference>
<name>A0ABR9MBV1_9ACTN</name>
<evidence type="ECO:0000313" key="4">
    <source>
        <dbReference type="EMBL" id="MBE1590388.1"/>
    </source>
</evidence>